<organism evidence="3 4">
    <name type="scientific">Roseobacter fucihabitans</name>
    <dbReference type="NCBI Taxonomy" id="1537242"/>
    <lineage>
        <taxon>Bacteria</taxon>
        <taxon>Pseudomonadati</taxon>
        <taxon>Pseudomonadota</taxon>
        <taxon>Alphaproteobacteria</taxon>
        <taxon>Rhodobacterales</taxon>
        <taxon>Roseobacteraceae</taxon>
        <taxon>Roseobacter</taxon>
    </lineage>
</organism>
<keyword evidence="2" id="KW-0732">Signal</keyword>
<dbReference type="Pfam" id="PF10986">
    <property type="entry name" value="ZrgA"/>
    <property type="match status" value="1"/>
</dbReference>
<dbReference type="EMBL" id="CP143423">
    <property type="protein sequence ID" value="WVX48429.1"/>
    <property type="molecule type" value="Genomic_DNA"/>
</dbReference>
<reference evidence="3 4" key="1">
    <citation type="submission" date="2015-07" db="EMBL/GenBank/DDBJ databases">
        <authorList>
            <person name="Voget S."/>
            <person name="Dogs M."/>
            <person name="Brinkhoff T.H."/>
            <person name="Daniel R."/>
        </authorList>
    </citation>
    <scope>NUCLEOTIDE SEQUENCE [LARGE SCALE GENOMIC DNA]</scope>
    <source>
        <strain evidence="3 4">B14</strain>
    </source>
</reference>
<reference evidence="4" key="2">
    <citation type="submission" date="2024-01" db="EMBL/GenBank/DDBJ databases">
        <title>Roseobacter fucihabitans sp. nov., isolated from the brown alga Fucus spiralis.</title>
        <authorList>
            <person name="Hahnke S."/>
            <person name="Berger M."/>
            <person name="Schlingloff A."/>
            <person name="Athale I."/>
            <person name="Neumann-Schaal M."/>
            <person name="Adenaya A."/>
            <person name="Poehlein A."/>
            <person name="Daniel R."/>
            <person name="Pertersen J."/>
            <person name="Brinkhoff T."/>
        </authorList>
    </citation>
    <scope>NUCLEOTIDE SEQUENCE [LARGE SCALE GENOMIC DNA]</scope>
    <source>
        <strain evidence="4">B14</strain>
    </source>
</reference>
<sequence>MKFISLLFLPALAPGVLLAEEIRQLEAHEHGVGHFDIAFEGRQIAMELRAPGADIVGFEYAAQTSQDRAKLEAAVAALSRPLDFFAPPAAAGCNVVGVDVALHGGEAHEDHGETHAHDEHEESHEHAAHDHDEDQKSDAHHASHTEFHAEYLLECTNVSAMTVIEFSYFEAFENAEKLEVQVISSKGAAASEVLREAPMLDLRGLF</sequence>
<dbReference type="RefSeq" id="WP_187429825.1">
    <property type="nucleotide sequence ID" value="NZ_CP143423.1"/>
</dbReference>
<name>A0ABZ2BU78_9RHOB</name>
<accession>A0ABZ2BU78</accession>
<evidence type="ECO:0000256" key="2">
    <source>
        <dbReference type="SAM" id="SignalP"/>
    </source>
</evidence>
<gene>
    <name evidence="3" type="ORF">ROLI_015090</name>
</gene>
<evidence type="ECO:0000313" key="4">
    <source>
        <dbReference type="Proteomes" id="UP001318682"/>
    </source>
</evidence>
<dbReference type="InterPro" id="IPR021253">
    <property type="entry name" value="ZrgA-like"/>
</dbReference>
<feature type="region of interest" description="Disordered" evidence="1">
    <location>
        <begin position="108"/>
        <end position="142"/>
    </location>
</feature>
<evidence type="ECO:0000256" key="1">
    <source>
        <dbReference type="SAM" id="MobiDB-lite"/>
    </source>
</evidence>
<protein>
    <recommendedName>
        <fullName evidence="5">DUF2796 domain-containing protein</fullName>
    </recommendedName>
</protein>
<feature type="chain" id="PRO_5046331557" description="DUF2796 domain-containing protein" evidence="2">
    <location>
        <begin position="20"/>
        <end position="206"/>
    </location>
</feature>
<evidence type="ECO:0000313" key="3">
    <source>
        <dbReference type="EMBL" id="WVX48429.1"/>
    </source>
</evidence>
<feature type="signal peptide" evidence="2">
    <location>
        <begin position="1"/>
        <end position="19"/>
    </location>
</feature>
<keyword evidence="4" id="KW-1185">Reference proteome</keyword>
<proteinExistence type="predicted"/>
<dbReference type="Proteomes" id="UP001318682">
    <property type="component" value="Chromosome"/>
</dbReference>
<evidence type="ECO:0008006" key="5">
    <source>
        <dbReference type="Google" id="ProtNLM"/>
    </source>
</evidence>